<dbReference type="SUPFAM" id="SSF54197">
    <property type="entry name" value="HIT-like"/>
    <property type="match status" value="1"/>
</dbReference>
<keyword evidence="3" id="KW-0489">Methyltransferase</keyword>
<dbReference type="InterPro" id="IPR011146">
    <property type="entry name" value="HIT-like"/>
</dbReference>
<dbReference type="Pfam" id="PF01230">
    <property type="entry name" value="HIT"/>
    <property type="match status" value="1"/>
</dbReference>
<organism evidence="3 4">
    <name type="scientific">Fictibacillus iocasae</name>
    <dbReference type="NCBI Taxonomy" id="2715437"/>
    <lineage>
        <taxon>Bacteria</taxon>
        <taxon>Bacillati</taxon>
        <taxon>Bacillota</taxon>
        <taxon>Bacilli</taxon>
        <taxon>Bacillales</taxon>
        <taxon>Fictibacillaceae</taxon>
        <taxon>Fictibacillus</taxon>
    </lineage>
</organism>
<name>A0ABW2NHU0_9BACL</name>
<dbReference type="GO" id="GO:0008168">
    <property type="term" value="F:methyltransferase activity"/>
    <property type="evidence" value="ECO:0007669"/>
    <property type="project" value="UniProtKB-KW"/>
</dbReference>
<proteinExistence type="predicted"/>
<dbReference type="PROSITE" id="PS51084">
    <property type="entry name" value="HIT_2"/>
    <property type="match status" value="1"/>
</dbReference>
<dbReference type="Proteomes" id="UP001596549">
    <property type="component" value="Unassembled WGS sequence"/>
</dbReference>
<evidence type="ECO:0000259" key="2">
    <source>
        <dbReference type="PROSITE" id="PS51084"/>
    </source>
</evidence>
<feature type="short sequence motif" description="Histidine triad motif" evidence="1">
    <location>
        <begin position="99"/>
        <end position="103"/>
    </location>
</feature>
<reference evidence="4" key="1">
    <citation type="journal article" date="2019" name="Int. J. Syst. Evol. Microbiol.">
        <title>The Global Catalogue of Microorganisms (GCM) 10K type strain sequencing project: providing services to taxonomists for standard genome sequencing and annotation.</title>
        <authorList>
            <consortium name="The Broad Institute Genomics Platform"/>
            <consortium name="The Broad Institute Genome Sequencing Center for Infectious Disease"/>
            <person name="Wu L."/>
            <person name="Ma J."/>
        </authorList>
    </citation>
    <scope>NUCLEOTIDE SEQUENCE [LARGE SCALE GENOMIC DNA]</scope>
    <source>
        <strain evidence="4">NBRC 106396</strain>
    </source>
</reference>
<evidence type="ECO:0000256" key="1">
    <source>
        <dbReference type="PROSITE-ProRule" id="PRU00464"/>
    </source>
</evidence>
<feature type="domain" description="HIT" evidence="2">
    <location>
        <begin position="9"/>
        <end position="118"/>
    </location>
</feature>
<gene>
    <name evidence="3" type="ORF">ACFQPF_01005</name>
</gene>
<dbReference type="EC" id="2.1.1.-" evidence="3"/>
<dbReference type="RefSeq" id="WP_379745169.1">
    <property type="nucleotide sequence ID" value="NZ_JBHTCP010000002.1"/>
</dbReference>
<dbReference type="PANTHER" id="PTHR46648:SF1">
    <property type="entry name" value="ADENOSINE 5'-MONOPHOSPHORAMIDASE HNT1"/>
    <property type="match status" value="1"/>
</dbReference>
<dbReference type="EMBL" id="JBHTCP010000002">
    <property type="protein sequence ID" value="MFC7370255.1"/>
    <property type="molecule type" value="Genomic_DNA"/>
</dbReference>
<dbReference type="Gene3D" id="3.30.428.10">
    <property type="entry name" value="HIT-like"/>
    <property type="match status" value="1"/>
</dbReference>
<comment type="caution">
    <text evidence="3">The sequence shown here is derived from an EMBL/GenBank/DDBJ whole genome shotgun (WGS) entry which is preliminary data.</text>
</comment>
<dbReference type="PANTHER" id="PTHR46648">
    <property type="entry name" value="HIT FAMILY PROTEIN 1"/>
    <property type="match status" value="1"/>
</dbReference>
<dbReference type="PRINTS" id="PR00332">
    <property type="entry name" value="HISTRIAD"/>
</dbReference>
<evidence type="ECO:0000313" key="3">
    <source>
        <dbReference type="EMBL" id="MFC7370255.1"/>
    </source>
</evidence>
<sequence>MTEYNNTCLGCSLANEQLPVYTVYETELVTCILDHDPFQEGHVLILPKVHVKEAVHLELTTATAIMETAVLLSKAINNTFKPDGITICQNGGTFNELDHVHVHVVPRYQHQSFADFYSDAPSDNEHLKKKLAETHVILQNAIREVLR</sequence>
<accession>A0ABW2NHU0</accession>
<protein>
    <submittedName>
        <fullName evidence="3">HIT family protein</fullName>
        <ecNumber evidence="3">2.1.1.-</ecNumber>
    </submittedName>
</protein>
<keyword evidence="4" id="KW-1185">Reference proteome</keyword>
<dbReference type="GO" id="GO:0032259">
    <property type="term" value="P:methylation"/>
    <property type="evidence" value="ECO:0007669"/>
    <property type="project" value="UniProtKB-KW"/>
</dbReference>
<evidence type="ECO:0000313" key="4">
    <source>
        <dbReference type="Proteomes" id="UP001596549"/>
    </source>
</evidence>
<dbReference type="InterPro" id="IPR036265">
    <property type="entry name" value="HIT-like_sf"/>
</dbReference>
<dbReference type="InterPro" id="IPR001310">
    <property type="entry name" value="Histidine_triad_HIT"/>
</dbReference>
<keyword evidence="3" id="KW-0808">Transferase</keyword>